<feature type="transmembrane region" description="Helical" evidence="6">
    <location>
        <begin position="154"/>
        <end position="175"/>
    </location>
</feature>
<dbReference type="EMBL" id="CP039396">
    <property type="protein sequence ID" value="QCD40928.1"/>
    <property type="molecule type" value="Genomic_DNA"/>
</dbReference>
<comment type="subcellular location">
    <subcellularLocation>
        <location evidence="1">Membrane</location>
        <topology evidence="1">Multi-pass membrane protein</topology>
    </subcellularLocation>
</comment>
<feature type="transmembrane region" description="Helical" evidence="6">
    <location>
        <begin position="263"/>
        <end position="284"/>
    </location>
</feature>
<dbReference type="PRINTS" id="PR00176">
    <property type="entry name" value="NANEUSMPORT"/>
</dbReference>
<accession>A0A4V1D2W5</accession>
<feature type="transmembrane region" description="Helical" evidence="6">
    <location>
        <begin position="7"/>
        <end position="28"/>
    </location>
</feature>
<dbReference type="InterPro" id="IPR000175">
    <property type="entry name" value="Na/ntran_symport"/>
</dbReference>
<dbReference type="NCBIfam" id="NF037979">
    <property type="entry name" value="Na_transp"/>
    <property type="match status" value="1"/>
</dbReference>
<evidence type="ECO:0000256" key="6">
    <source>
        <dbReference type="SAM" id="Phobius"/>
    </source>
</evidence>
<dbReference type="InterPro" id="IPR047218">
    <property type="entry name" value="YocR/YhdH-like"/>
</dbReference>
<feature type="transmembrane region" description="Helical" evidence="6">
    <location>
        <begin position="434"/>
        <end position="455"/>
    </location>
</feature>
<dbReference type="Pfam" id="PF00209">
    <property type="entry name" value="SNF"/>
    <property type="match status" value="2"/>
</dbReference>
<gene>
    <name evidence="7" type="ORF">E7747_00555</name>
</gene>
<keyword evidence="2" id="KW-0813">Transport</keyword>
<dbReference type="SUPFAM" id="SSF161070">
    <property type="entry name" value="SNF-like"/>
    <property type="match status" value="1"/>
</dbReference>
<feature type="transmembrane region" description="Helical" evidence="6">
    <location>
        <begin position="315"/>
        <end position="343"/>
    </location>
</feature>
<protein>
    <submittedName>
        <fullName evidence="7">Sodium-dependent transporter</fullName>
    </submittedName>
</protein>
<evidence type="ECO:0000313" key="7">
    <source>
        <dbReference type="EMBL" id="QCD40928.1"/>
    </source>
</evidence>
<evidence type="ECO:0000256" key="2">
    <source>
        <dbReference type="ARBA" id="ARBA00022448"/>
    </source>
</evidence>
<keyword evidence="3 6" id="KW-0812">Transmembrane</keyword>
<evidence type="ECO:0000256" key="3">
    <source>
        <dbReference type="ARBA" id="ARBA00022692"/>
    </source>
</evidence>
<organism evidence="7 8">
    <name type="scientific">Duncaniella dubosii</name>
    <dbReference type="NCBI Taxonomy" id="2518971"/>
    <lineage>
        <taxon>Bacteria</taxon>
        <taxon>Pseudomonadati</taxon>
        <taxon>Bacteroidota</taxon>
        <taxon>Bacteroidia</taxon>
        <taxon>Bacteroidales</taxon>
        <taxon>Muribaculaceae</taxon>
        <taxon>Duncaniella</taxon>
    </lineage>
</organism>
<dbReference type="CDD" id="cd10336">
    <property type="entry name" value="SLC6sbd_Tyt1-Like"/>
    <property type="match status" value="1"/>
</dbReference>
<feature type="transmembrane region" description="Helical" evidence="6">
    <location>
        <begin position="228"/>
        <end position="251"/>
    </location>
</feature>
<dbReference type="PROSITE" id="PS50267">
    <property type="entry name" value="NA_NEUROTRAN_SYMP_3"/>
    <property type="match status" value="1"/>
</dbReference>
<dbReference type="InterPro" id="IPR037272">
    <property type="entry name" value="SNS_sf"/>
</dbReference>
<feature type="transmembrane region" description="Helical" evidence="6">
    <location>
        <begin position="355"/>
        <end position="374"/>
    </location>
</feature>
<keyword evidence="8" id="KW-1185">Reference proteome</keyword>
<name>A0A4V1D2W5_9BACT</name>
<dbReference type="RefSeq" id="WP_136413404.1">
    <property type="nucleotide sequence ID" value="NZ_CP039396.1"/>
</dbReference>
<evidence type="ECO:0000313" key="8">
    <source>
        <dbReference type="Proteomes" id="UP000297149"/>
    </source>
</evidence>
<dbReference type="Proteomes" id="UP000297149">
    <property type="component" value="Chromosome"/>
</dbReference>
<feature type="transmembrane region" description="Helical" evidence="6">
    <location>
        <begin position="85"/>
        <end position="107"/>
    </location>
</feature>
<reference evidence="8" key="1">
    <citation type="submission" date="2019-02" db="EMBL/GenBank/DDBJ databases">
        <title>Isolation and identification of novel species under the genus Muribaculum.</title>
        <authorList>
            <person name="Miyake S."/>
            <person name="Ding Y."/>
            <person name="Low A."/>
            <person name="Soh M."/>
            <person name="Seedorf H."/>
        </authorList>
    </citation>
    <scope>NUCLEOTIDE SEQUENCE [LARGE SCALE GENOMIC DNA]</scope>
    <source>
        <strain evidence="8">H5</strain>
    </source>
</reference>
<feature type="transmembrane region" description="Helical" evidence="6">
    <location>
        <begin position="394"/>
        <end position="413"/>
    </location>
</feature>
<dbReference type="GO" id="GO:0016020">
    <property type="term" value="C:membrane"/>
    <property type="evidence" value="ECO:0007669"/>
    <property type="project" value="UniProtKB-SubCell"/>
</dbReference>
<evidence type="ECO:0000256" key="4">
    <source>
        <dbReference type="ARBA" id="ARBA00022989"/>
    </source>
</evidence>
<dbReference type="PANTHER" id="PTHR42948">
    <property type="entry name" value="TRANSPORTER"/>
    <property type="match status" value="1"/>
</dbReference>
<feature type="transmembrane region" description="Helical" evidence="6">
    <location>
        <begin position="187"/>
        <end position="208"/>
    </location>
</feature>
<dbReference type="KEGG" id="ddb:E7747_00555"/>
<dbReference type="AlphaFoldDB" id="A0A4V1D2W5"/>
<feature type="transmembrane region" description="Helical" evidence="6">
    <location>
        <begin position="40"/>
        <end position="64"/>
    </location>
</feature>
<proteinExistence type="predicted"/>
<keyword evidence="4 6" id="KW-1133">Transmembrane helix</keyword>
<dbReference type="PANTHER" id="PTHR42948:SF1">
    <property type="entry name" value="TRANSPORTER"/>
    <property type="match status" value="1"/>
</dbReference>
<evidence type="ECO:0000256" key="5">
    <source>
        <dbReference type="ARBA" id="ARBA00023136"/>
    </source>
</evidence>
<evidence type="ECO:0000256" key="1">
    <source>
        <dbReference type="ARBA" id="ARBA00004141"/>
    </source>
</evidence>
<sequence length="459" mass="49516">MSQKVKFGSKIGLIAATVGSAVGLGNIWRFPAETQANGGAVFLLLYIACVFILGIPVMTAEFSLGRGGNSDATGAFRNVTPDKKGWWLVGALAILASYLILSFYMVVSGWTLEYMIQSLTGNLYAPTPEASIATVAGGEALFSQKMASYVTGTYRPLVMTFIMIAANLVVLLKGVQKGIEKMSNIMMPLLFVLLLVFCIVSLTLPKAADGIAFFLKPDFSAMTPKTVVNALGQAFFSLSLAMGILVTYSSYYPADTKLTRTAVTVSLLDLGTAILMGLIIFPAVMTFGLADHNLAGSALVFITLPEIFAQMGGTLFWSTLFFLLLSVAAFTSTISLAEVSVAFMECHFRMSRKRAVVTVVTPLFLLSSICSLSVGPWSDFKIMGMTIFDFLDTMATNIMLPVGGILLCIYMGWVAPRSFFRNELTNNGTLTSHAFWLIAFIVKWVAPALIALVLIGQFI</sequence>
<keyword evidence="5 6" id="KW-0472">Membrane</keyword>